<organism evidence="1 2">
    <name type="scientific">Pseudomonas aeruginosa</name>
    <dbReference type="NCBI Taxonomy" id="287"/>
    <lineage>
        <taxon>Bacteria</taxon>
        <taxon>Pseudomonadati</taxon>
        <taxon>Pseudomonadota</taxon>
        <taxon>Gammaproteobacteria</taxon>
        <taxon>Pseudomonadales</taxon>
        <taxon>Pseudomonadaceae</taxon>
        <taxon>Pseudomonas</taxon>
    </lineage>
</organism>
<dbReference type="Gene3D" id="1.10.287.470">
    <property type="entry name" value="Helix hairpin bin"/>
    <property type="match status" value="1"/>
</dbReference>
<reference evidence="1 2" key="1">
    <citation type="submission" date="2018-07" db="EMBL/GenBank/DDBJ databases">
        <title>Mechanisms of high-level aminoglycoside resistance among Gram-negative pathogens in Brazil.</title>
        <authorList>
            <person name="Ballaben A.S."/>
            <person name="Darini A.L.C."/>
            <person name="Doi Y."/>
        </authorList>
    </citation>
    <scope>NUCLEOTIDE SEQUENCE [LARGE SCALE GENOMIC DNA]</scope>
    <source>
        <strain evidence="1 2">B2-305</strain>
    </source>
</reference>
<dbReference type="AlphaFoldDB" id="A0A367M323"/>
<dbReference type="PANTHER" id="PTHR30386:SF24">
    <property type="entry name" value="MULTIDRUG RESISTANCE EFFLUX PUMP"/>
    <property type="match status" value="1"/>
</dbReference>
<dbReference type="InterPro" id="IPR050739">
    <property type="entry name" value="MFP"/>
</dbReference>
<dbReference type="Proteomes" id="UP000253594">
    <property type="component" value="Unassembled WGS sequence"/>
</dbReference>
<accession>A0A367M323</accession>
<dbReference type="SUPFAM" id="SSF111369">
    <property type="entry name" value="HlyD-like secretion proteins"/>
    <property type="match status" value="1"/>
</dbReference>
<dbReference type="Gene3D" id="2.40.50.100">
    <property type="match status" value="1"/>
</dbReference>
<name>A0A367M323_PSEAI</name>
<gene>
    <name evidence="1" type="ORF">DT376_27215</name>
</gene>
<feature type="non-terminal residue" evidence="1">
    <location>
        <position position="113"/>
    </location>
</feature>
<evidence type="ECO:0000313" key="1">
    <source>
        <dbReference type="EMBL" id="RCI71790.1"/>
    </source>
</evidence>
<protein>
    <submittedName>
        <fullName evidence="1">Biotin/lipoyl-binding protein</fullName>
    </submittedName>
</protein>
<dbReference type="PANTHER" id="PTHR30386">
    <property type="entry name" value="MEMBRANE FUSION SUBUNIT OF EMRAB-TOLC MULTIDRUG EFFLUX PUMP"/>
    <property type="match status" value="1"/>
</dbReference>
<evidence type="ECO:0000313" key="2">
    <source>
        <dbReference type="Proteomes" id="UP000253594"/>
    </source>
</evidence>
<dbReference type="RefSeq" id="WP_157832023.1">
    <property type="nucleotide sequence ID" value="NZ_JUAB01000111.1"/>
</dbReference>
<proteinExistence type="predicted"/>
<sequence length="113" mass="12187">MSFITSRKGSLLLAALLVLTLLVYLLFHLLAPRVVQSTDDAYVHADFTLVAPKVAGFVQDVLVEDNQPVKAGQLLARLDDRDFRTALAAAEADVLGAEANLANAEANLQRQQA</sequence>
<comment type="caution">
    <text evidence="1">The sequence shown here is derived from an EMBL/GenBank/DDBJ whole genome shotgun (WGS) entry which is preliminary data.</text>
</comment>
<dbReference type="EMBL" id="QORE01001230">
    <property type="protein sequence ID" value="RCI71790.1"/>
    <property type="molecule type" value="Genomic_DNA"/>
</dbReference>